<organism evidence="3 4">
    <name type="scientific">Trebonia kvetii</name>
    <dbReference type="NCBI Taxonomy" id="2480626"/>
    <lineage>
        <taxon>Bacteria</taxon>
        <taxon>Bacillati</taxon>
        <taxon>Actinomycetota</taxon>
        <taxon>Actinomycetes</taxon>
        <taxon>Streptosporangiales</taxon>
        <taxon>Treboniaceae</taxon>
        <taxon>Trebonia</taxon>
    </lineage>
</organism>
<dbReference type="AlphaFoldDB" id="A0A6P2BMU7"/>
<keyword evidence="4" id="KW-1185">Reference proteome</keyword>
<dbReference type="GO" id="GO:0005975">
    <property type="term" value="P:carbohydrate metabolic process"/>
    <property type="evidence" value="ECO:0007669"/>
    <property type="project" value="UniProtKB-ARBA"/>
</dbReference>
<name>A0A6P2BMU7_9ACTN</name>
<dbReference type="EMBL" id="RPFW01000011">
    <property type="protein sequence ID" value="TVY99946.1"/>
    <property type="molecule type" value="Genomic_DNA"/>
</dbReference>
<gene>
    <name evidence="3" type="ORF">EAS64_40655</name>
</gene>
<reference evidence="3 4" key="1">
    <citation type="submission" date="2018-11" db="EMBL/GenBank/DDBJ databases">
        <title>Trebonia kvetii gen.nov., sp.nov., a novel acidophilic actinobacterium, and proposal of the new actinobacterial family Treboniaceae fam. nov.</title>
        <authorList>
            <person name="Rapoport D."/>
            <person name="Sagova-Mareckova M."/>
            <person name="Sedlacek I."/>
            <person name="Provaznik J."/>
            <person name="Kralova S."/>
            <person name="Pavlinic D."/>
            <person name="Benes V."/>
            <person name="Kopecky J."/>
        </authorList>
    </citation>
    <scope>NUCLEOTIDE SEQUENCE [LARGE SCALE GENOMIC DNA]</scope>
    <source>
        <strain evidence="3 4">15Tr583</strain>
    </source>
</reference>
<feature type="signal peptide" evidence="1">
    <location>
        <begin position="1"/>
        <end position="27"/>
    </location>
</feature>
<comment type="caution">
    <text evidence="3">The sequence shown here is derived from an EMBL/GenBank/DDBJ whole genome shotgun (WGS) entry which is preliminary data.</text>
</comment>
<evidence type="ECO:0000259" key="2">
    <source>
        <dbReference type="Pfam" id="PF16640"/>
    </source>
</evidence>
<dbReference type="Pfam" id="PF16640">
    <property type="entry name" value="Big_3_5"/>
    <property type="match status" value="1"/>
</dbReference>
<dbReference type="InterPro" id="IPR032109">
    <property type="entry name" value="Big_3_5"/>
</dbReference>
<protein>
    <submittedName>
        <fullName evidence="3">Ig-like domain repeat protein</fullName>
    </submittedName>
</protein>
<accession>A0A6P2BMU7</accession>
<dbReference type="InterPro" id="IPR013783">
    <property type="entry name" value="Ig-like_fold"/>
</dbReference>
<proteinExistence type="predicted"/>
<keyword evidence="1" id="KW-0732">Signal</keyword>
<dbReference type="Proteomes" id="UP000460272">
    <property type="component" value="Unassembled WGS sequence"/>
</dbReference>
<feature type="chain" id="PRO_5026816022" evidence="1">
    <location>
        <begin position="28"/>
        <end position="567"/>
    </location>
</feature>
<dbReference type="Gene3D" id="2.60.40.10">
    <property type="entry name" value="Immunoglobulins"/>
    <property type="match status" value="1"/>
</dbReference>
<dbReference type="RefSeq" id="WP_145862054.1">
    <property type="nucleotide sequence ID" value="NZ_RPFW01000011.1"/>
</dbReference>
<evidence type="ECO:0000313" key="4">
    <source>
        <dbReference type="Proteomes" id="UP000460272"/>
    </source>
</evidence>
<feature type="domain" description="Bacterial Ig-like" evidence="2">
    <location>
        <begin position="478"/>
        <end position="565"/>
    </location>
</feature>
<evidence type="ECO:0000256" key="1">
    <source>
        <dbReference type="SAM" id="SignalP"/>
    </source>
</evidence>
<dbReference type="OrthoDB" id="9762066at2"/>
<sequence length="567" mass="57089">MTRRAALMLATAIAFLLVTGITEPAEAAQSAASTWGGATDPLRASIGIQSALIEQLSCASAGNCTAFGIYQTAGGPQTPFAVTEKGGRWQPPQALVTGNTANYLTFAVSCASPGNCAAGGSAPGPSEVYSAFVVSQVNGKWGPVTDLVGTANAAAADFTTTTAISCSVPGRCTAGGQYTDAAGLVQGWVSDEQANGTWTPRLRTAANLNAGKGTVTAVSCASPGNCAVAGQYTDASNVTRAFTADKRGGVWFPAHPVPGPLTAGTAALPSVSCDAPGDCVAGGYYKAASGNEAFVVREKNFTWGTATELPGTGALNKGGDARVTSVSCRAPGNCSAGGHYTDAGHHQQAFVAAQHAGLWAKAVEVPGLGSLNAGGTAEVTSLSCASAGNCVAGGYYSPSANAHDAFVVSERNGSWQGAQLPRGAAAPAGRDTRVLSVSCPAVSYCGAIGFYIGSNHFLHSWVASGSVSQRTTAAEKLSASTVKYGKEQSVRVSVTVAAKFHGPATGTVTVIAGSVKICVITLRHGAGSCTLTARKLAPGAHKLTARYAGNVTYQPALSVPRTLTVKR</sequence>
<evidence type="ECO:0000313" key="3">
    <source>
        <dbReference type="EMBL" id="TVY99946.1"/>
    </source>
</evidence>